<dbReference type="Pfam" id="PF00174">
    <property type="entry name" value="Oxidored_molyb"/>
    <property type="match status" value="1"/>
</dbReference>
<keyword evidence="4" id="KW-0560">Oxidoreductase</keyword>
<dbReference type="Gene3D" id="3.90.420.10">
    <property type="entry name" value="Oxidoreductase, molybdopterin-binding domain"/>
    <property type="match status" value="1"/>
</dbReference>
<dbReference type="InterPro" id="IPR014756">
    <property type="entry name" value="Ig_E-set"/>
</dbReference>
<dbReference type="EMBL" id="JAEPWM010000021">
    <property type="protein sequence ID" value="MBK6009455.1"/>
    <property type="molecule type" value="Genomic_DNA"/>
</dbReference>
<evidence type="ECO:0000259" key="7">
    <source>
        <dbReference type="Pfam" id="PF03404"/>
    </source>
</evidence>
<dbReference type="PANTHER" id="PTHR19372:SF7">
    <property type="entry name" value="SULFITE OXIDASE, MITOCHONDRIAL"/>
    <property type="match status" value="1"/>
</dbReference>
<evidence type="ECO:0000259" key="6">
    <source>
        <dbReference type="Pfam" id="PF00174"/>
    </source>
</evidence>
<reference evidence="8" key="1">
    <citation type="journal article" date="2012" name="J. Microbiol. Biotechnol.">
        <title>Ramlibacter ginsenosidimutans sp. nov., with ginsenoside-converting activity.</title>
        <authorList>
            <person name="Wang L."/>
            <person name="An D.S."/>
            <person name="Kim S.G."/>
            <person name="Jin F.X."/>
            <person name="Kim S.C."/>
            <person name="Lee S.T."/>
            <person name="Im W.T."/>
        </authorList>
    </citation>
    <scope>NUCLEOTIDE SEQUENCE</scope>
    <source>
        <strain evidence="8">KACC 17527</strain>
    </source>
</reference>
<evidence type="ECO:0000256" key="3">
    <source>
        <dbReference type="ARBA" id="ARBA00022723"/>
    </source>
</evidence>
<dbReference type="Pfam" id="PF03404">
    <property type="entry name" value="Mo-co_dimer"/>
    <property type="match status" value="1"/>
</dbReference>
<evidence type="ECO:0000256" key="4">
    <source>
        <dbReference type="ARBA" id="ARBA00023002"/>
    </source>
</evidence>
<dbReference type="InterPro" id="IPR005066">
    <property type="entry name" value="MoCF_OxRdtse_dimer"/>
</dbReference>
<dbReference type="InterPro" id="IPR008335">
    <property type="entry name" value="Mopterin_OxRdtase_euk"/>
</dbReference>
<gene>
    <name evidence="8" type="ORF">JJB11_25435</name>
</gene>
<dbReference type="GO" id="GO:0008482">
    <property type="term" value="F:sulfite oxidase activity"/>
    <property type="evidence" value="ECO:0007669"/>
    <property type="project" value="TreeGrafter"/>
</dbReference>
<keyword evidence="3" id="KW-0479">Metal-binding</keyword>
<dbReference type="GO" id="GO:0043546">
    <property type="term" value="F:molybdopterin cofactor binding"/>
    <property type="evidence" value="ECO:0007669"/>
    <property type="project" value="TreeGrafter"/>
</dbReference>
<keyword evidence="2" id="KW-0500">Molybdenum</keyword>
<sequence>MDHRAPSRRRILAAGAGALATTALGSWRPAFADDQLVDLPMDNGVRRLVAYPEKRPMIVLTSRPPQLETPWDVFNQGLITPNDAFFVRYHNAGLPGPIDGDAHAIRIGGNAVAKPFSITVAELRSQFRPVELLAVNQCSGNSRGLFNPRVQGGQLANGAMGNARWVGVPLKDILARAEPTNAARQVTFDGLDNGVFGGGDFVKALDVHHAMDGEVMVAYRMNGEDIPFLNGFPVKLVVPGHYGTYWVKHLSDIQVIDHEFDGFWMKPAYRIPDNDCACVPPGQAPAATRPIGRFNVRSFITSVADGARVRAGQALAVRGIAFDGGQGISEVAYSTDGGATWREARLGTDLGRYSFREFTFGFTPAAGTHDLRVRAWNRSGQSQPMEALWNPAGYMRNVVESVKLTAA</sequence>
<protein>
    <submittedName>
        <fullName evidence="8">Molybdopterin-dependent oxidoreductase</fullName>
    </submittedName>
</protein>
<feature type="signal peptide" evidence="5">
    <location>
        <begin position="1"/>
        <end position="32"/>
    </location>
</feature>
<dbReference type="SUPFAM" id="SSF81296">
    <property type="entry name" value="E set domains"/>
    <property type="match status" value="1"/>
</dbReference>
<feature type="domain" description="Moybdenum cofactor oxidoreductase dimerisation" evidence="7">
    <location>
        <begin position="291"/>
        <end position="404"/>
    </location>
</feature>
<dbReference type="PRINTS" id="PR00407">
    <property type="entry name" value="EUMOPTERIN"/>
</dbReference>
<keyword evidence="9" id="KW-1185">Reference proteome</keyword>
<dbReference type="SUPFAM" id="SSF56524">
    <property type="entry name" value="Oxidoreductase molybdopterin-binding domain"/>
    <property type="match status" value="1"/>
</dbReference>
<evidence type="ECO:0000256" key="5">
    <source>
        <dbReference type="SAM" id="SignalP"/>
    </source>
</evidence>
<dbReference type="RefSeq" id="WP_201178070.1">
    <property type="nucleotide sequence ID" value="NZ_JAEPWM010000021.1"/>
</dbReference>
<dbReference type="PROSITE" id="PS51318">
    <property type="entry name" value="TAT"/>
    <property type="match status" value="1"/>
</dbReference>
<feature type="domain" description="Oxidoreductase molybdopterin-binding" evidence="6">
    <location>
        <begin position="97"/>
        <end position="264"/>
    </location>
</feature>
<dbReference type="InterPro" id="IPR006311">
    <property type="entry name" value="TAT_signal"/>
</dbReference>
<comment type="caution">
    <text evidence="8">The sequence shown here is derived from an EMBL/GenBank/DDBJ whole genome shotgun (WGS) entry which is preliminary data.</text>
</comment>
<dbReference type="InterPro" id="IPR000572">
    <property type="entry name" value="OxRdtase_Mopterin-bd_dom"/>
</dbReference>
<dbReference type="GO" id="GO:0030151">
    <property type="term" value="F:molybdenum ion binding"/>
    <property type="evidence" value="ECO:0007669"/>
    <property type="project" value="InterPro"/>
</dbReference>
<evidence type="ECO:0000313" key="9">
    <source>
        <dbReference type="Proteomes" id="UP000630528"/>
    </source>
</evidence>
<dbReference type="GO" id="GO:0020037">
    <property type="term" value="F:heme binding"/>
    <property type="evidence" value="ECO:0007669"/>
    <property type="project" value="TreeGrafter"/>
</dbReference>
<dbReference type="FunFam" id="3.90.420.10:FF:000007">
    <property type="entry name" value="Sulfite:cytochrome c oxidoreductase subunit A"/>
    <property type="match status" value="1"/>
</dbReference>
<accession>A0A934WQN9</accession>
<name>A0A934WQN9_9BURK</name>
<dbReference type="Proteomes" id="UP000630528">
    <property type="component" value="Unassembled WGS sequence"/>
</dbReference>
<feature type="chain" id="PRO_5036677999" evidence="5">
    <location>
        <begin position="33"/>
        <end position="407"/>
    </location>
</feature>
<organism evidence="8 9">
    <name type="scientific">Ramlibacter ginsenosidimutans</name>
    <dbReference type="NCBI Taxonomy" id="502333"/>
    <lineage>
        <taxon>Bacteria</taxon>
        <taxon>Pseudomonadati</taxon>
        <taxon>Pseudomonadota</taxon>
        <taxon>Betaproteobacteria</taxon>
        <taxon>Burkholderiales</taxon>
        <taxon>Comamonadaceae</taxon>
        <taxon>Ramlibacter</taxon>
    </lineage>
</organism>
<dbReference type="AlphaFoldDB" id="A0A934WQN9"/>
<proteinExistence type="predicted"/>
<evidence type="ECO:0000256" key="2">
    <source>
        <dbReference type="ARBA" id="ARBA00022505"/>
    </source>
</evidence>
<evidence type="ECO:0000256" key="1">
    <source>
        <dbReference type="ARBA" id="ARBA00001924"/>
    </source>
</evidence>
<dbReference type="PANTHER" id="PTHR19372">
    <property type="entry name" value="SULFITE REDUCTASE"/>
    <property type="match status" value="1"/>
</dbReference>
<dbReference type="InterPro" id="IPR036374">
    <property type="entry name" value="OxRdtase_Mopterin-bd_sf"/>
</dbReference>
<reference evidence="8" key="2">
    <citation type="submission" date="2021-01" db="EMBL/GenBank/DDBJ databases">
        <authorList>
            <person name="Kang M."/>
        </authorList>
    </citation>
    <scope>NUCLEOTIDE SEQUENCE</scope>
    <source>
        <strain evidence="8">KACC 17527</strain>
    </source>
</reference>
<dbReference type="GO" id="GO:0006790">
    <property type="term" value="P:sulfur compound metabolic process"/>
    <property type="evidence" value="ECO:0007669"/>
    <property type="project" value="TreeGrafter"/>
</dbReference>
<keyword evidence="5" id="KW-0732">Signal</keyword>
<dbReference type="Gene3D" id="2.60.40.650">
    <property type="match status" value="1"/>
</dbReference>
<comment type="cofactor">
    <cofactor evidence="1">
        <name>Mo-molybdopterin</name>
        <dbReference type="ChEBI" id="CHEBI:71302"/>
    </cofactor>
</comment>
<evidence type="ECO:0000313" key="8">
    <source>
        <dbReference type="EMBL" id="MBK6009455.1"/>
    </source>
</evidence>